<dbReference type="AlphaFoldDB" id="A0A315EN59"/>
<sequence length="131" mass="14802">MNATNFIAAVWGLLLARPQLFTQHMQGYAALMRNEAELAAAYMRYRLCLWVALVVCAVMFLGFLGIALMMWGTTPSTELIHAWIFVLVPALPFTGFVLTWIALRQQPPHPWWDELQGQIAADMALLDTHVN</sequence>
<reference evidence="2 3" key="1">
    <citation type="submission" date="2017-04" db="EMBL/GenBank/DDBJ databases">
        <title>Unexpected and diverse lifestyles within the genus Limnohabitans.</title>
        <authorList>
            <person name="Kasalicky V."/>
            <person name="Mehrshad M."/>
            <person name="Andrei S.-A."/>
            <person name="Salcher M."/>
            <person name="Kratochvilova H."/>
            <person name="Simek K."/>
            <person name="Ghai R."/>
        </authorList>
    </citation>
    <scope>NUCLEOTIDE SEQUENCE [LARGE SCALE GENOMIC DNA]</scope>
    <source>
        <strain evidence="2 3">MWH-C5</strain>
    </source>
</reference>
<accession>A0A315EN59</accession>
<dbReference type="RefSeq" id="WP_108401401.1">
    <property type="nucleotide sequence ID" value="NZ_NESP01000001.1"/>
</dbReference>
<keyword evidence="1" id="KW-1133">Transmembrane helix</keyword>
<keyword evidence="1" id="KW-0812">Transmembrane</keyword>
<evidence type="ECO:0000313" key="2">
    <source>
        <dbReference type="EMBL" id="PUE58228.1"/>
    </source>
</evidence>
<organism evidence="2 3">
    <name type="scientific">Limnohabitans curvus</name>
    <dbReference type="NCBI Taxonomy" id="323423"/>
    <lineage>
        <taxon>Bacteria</taxon>
        <taxon>Pseudomonadati</taxon>
        <taxon>Pseudomonadota</taxon>
        <taxon>Betaproteobacteria</taxon>
        <taxon>Burkholderiales</taxon>
        <taxon>Comamonadaceae</taxon>
        <taxon>Limnohabitans</taxon>
    </lineage>
</organism>
<protein>
    <submittedName>
        <fullName evidence="2">Uncharacterized protein</fullName>
    </submittedName>
</protein>
<dbReference type="EMBL" id="NESP01000001">
    <property type="protein sequence ID" value="PUE58228.1"/>
    <property type="molecule type" value="Genomic_DNA"/>
</dbReference>
<gene>
    <name evidence="2" type="ORF">B9Z44_00570</name>
</gene>
<dbReference type="Proteomes" id="UP000251341">
    <property type="component" value="Unassembled WGS sequence"/>
</dbReference>
<keyword evidence="1" id="KW-0472">Membrane</keyword>
<evidence type="ECO:0000256" key="1">
    <source>
        <dbReference type="SAM" id="Phobius"/>
    </source>
</evidence>
<keyword evidence="3" id="KW-1185">Reference proteome</keyword>
<feature type="transmembrane region" description="Helical" evidence="1">
    <location>
        <begin position="83"/>
        <end position="103"/>
    </location>
</feature>
<feature type="transmembrane region" description="Helical" evidence="1">
    <location>
        <begin position="47"/>
        <end position="71"/>
    </location>
</feature>
<proteinExistence type="predicted"/>
<comment type="caution">
    <text evidence="2">The sequence shown here is derived from an EMBL/GenBank/DDBJ whole genome shotgun (WGS) entry which is preliminary data.</text>
</comment>
<name>A0A315EN59_9BURK</name>
<evidence type="ECO:0000313" key="3">
    <source>
        <dbReference type="Proteomes" id="UP000251341"/>
    </source>
</evidence>